<gene>
    <name evidence="4" type="ORF">BCM31_00455</name>
</gene>
<organism evidence="4 5">
    <name type="scientific">Helicobacter winghamensis</name>
    <dbReference type="NCBI Taxonomy" id="157268"/>
    <lineage>
        <taxon>Bacteria</taxon>
        <taxon>Pseudomonadati</taxon>
        <taxon>Campylobacterota</taxon>
        <taxon>Epsilonproteobacteria</taxon>
        <taxon>Campylobacterales</taxon>
        <taxon>Helicobacteraceae</taxon>
        <taxon>Helicobacter</taxon>
    </lineage>
</organism>
<sequence length="180" mass="20717">MIITQPVLNDIPAMREIVRPEVERGVILERSAEVMANMIRSYRVAWEEQEVLKNKEFLDSNFGKLILENKLLRAMKNPIMLGFCALHLHSTTLAEIRSLIVTPKAQRLGVATALIRDCEKEAKALGIKEILVLTYKRTLFEKLDFMEISKDKIPNQKIWADCILCKHFPLCEEIALIKEI</sequence>
<evidence type="ECO:0000256" key="2">
    <source>
        <dbReference type="ARBA" id="ARBA00023315"/>
    </source>
</evidence>
<dbReference type="Gene3D" id="3.40.630.30">
    <property type="match status" value="1"/>
</dbReference>
<name>A0A2N3PHU7_9HELI</name>
<dbReference type="SUPFAM" id="SSF55729">
    <property type="entry name" value="Acyl-CoA N-acyltransferases (Nat)"/>
    <property type="match status" value="1"/>
</dbReference>
<dbReference type="Proteomes" id="UP000233350">
    <property type="component" value="Unassembled WGS sequence"/>
</dbReference>
<dbReference type="Pfam" id="PF00583">
    <property type="entry name" value="Acetyltransf_1"/>
    <property type="match status" value="1"/>
</dbReference>
<dbReference type="InterPro" id="IPR000182">
    <property type="entry name" value="GNAT_dom"/>
</dbReference>
<reference evidence="4 5" key="1">
    <citation type="submission" date="2016-07" db="EMBL/GenBank/DDBJ databases">
        <title>Detection of Helicobacter winghamensis from caecal content of red fox (Vulpes vulpes).</title>
        <authorList>
            <person name="Zanoni R.G."/>
            <person name="Florio D."/>
            <person name="Caffara M."/>
            <person name="Renzi M."/>
            <person name="Parisi A."/>
            <person name="Pasquali F."/>
            <person name="Manfreda G."/>
        </authorList>
    </citation>
    <scope>NUCLEOTIDE SEQUENCE [LARGE SCALE GENOMIC DNA]</scope>
    <source>
        <strain evidence="4 5">295_13</strain>
    </source>
</reference>
<dbReference type="PROSITE" id="PS51186">
    <property type="entry name" value="GNAT"/>
    <property type="match status" value="1"/>
</dbReference>
<evidence type="ECO:0000256" key="1">
    <source>
        <dbReference type="ARBA" id="ARBA00022679"/>
    </source>
</evidence>
<dbReference type="GO" id="GO:0016747">
    <property type="term" value="F:acyltransferase activity, transferring groups other than amino-acyl groups"/>
    <property type="evidence" value="ECO:0007669"/>
    <property type="project" value="InterPro"/>
</dbReference>
<dbReference type="STRING" id="556267.HWAG_00381"/>
<dbReference type="CDD" id="cd04301">
    <property type="entry name" value="NAT_SF"/>
    <property type="match status" value="1"/>
</dbReference>
<dbReference type="RefSeq" id="WP_006802073.1">
    <property type="nucleotide sequence ID" value="NZ_CABKOI010000021.1"/>
</dbReference>
<dbReference type="AlphaFoldDB" id="A0A2N3PHU7"/>
<keyword evidence="5" id="KW-1185">Reference proteome</keyword>
<proteinExistence type="predicted"/>
<dbReference type="PANTHER" id="PTHR43877:SF8">
    <property type="entry name" value="N-ACETYLGLUTAMATE SYNTHASE-RELATED"/>
    <property type="match status" value="1"/>
</dbReference>
<dbReference type="InterPro" id="IPR050832">
    <property type="entry name" value="Bact_Acetyltransf"/>
</dbReference>
<dbReference type="EMBL" id="MBPK01000044">
    <property type="protein sequence ID" value="PKT80142.1"/>
    <property type="molecule type" value="Genomic_DNA"/>
</dbReference>
<keyword evidence="2" id="KW-0012">Acyltransferase</keyword>
<keyword evidence="1 4" id="KW-0808">Transferase</keyword>
<comment type="caution">
    <text evidence="4">The sequence shown here is derived from an EMBL/GenBank/DDBJ whole genome shotgun (WGS) entry which is preliminary data.</text>
</comment>
<evidence type="ECO:0000259" key="3">
    <source>
        <dbReference type="PROSITE" id="PS51186"/>
    </source>
</evidence>
<dbReference type="GeneID" id="97289308"/>
<evidence type="ECO:0000313" key="4">
    <source>
        <dbReference type="EMBL" id="PKT80142.1"/>
    </source>
</evidence>
<dbReference type="PANTHER" id="PTHR43877">
    <property type="entry name" value="AMINOALKYLPHOSPHONATE N-ACETYLTRANSFERASE-RELATED-RELATED"/>
    <property type="match status" value="1"/>
</dbReference>
<evidence type="ECO:0000313" key="5">
    <source>
        <dbReference type="Proteomes" id="UP000233350"/>
    </source>
</evidence>
<feature type="domain" description="N-acetyltransferase" evidence="3">
    <location>
        <begin position="25"/>
        <end position="169"/>
    </location>
</feature>
<dbReference type="OrthoDB" id="9793138at2"/>
<dbReference type="InterPro" id="IPR016181">
    <property type="entry name" value="Acyl_CoA_acyltransferase"/>
</dbReference>
<accession>A0A2N3PHU7</accession>
<protein>
    <submittedName>
        <fullName evidence="4">Acetyltransferase</fullName>
    </submittedName>
</protein>